<gene>
    <name evidence="3" type="ORF">V5R04_13720</name>
</gene>
<protein>
    <submittedName>
        <fullName evidence="3">GAF domain-containing protein</fullName>
    </submittedName>
</protein>
<dbReference type="Pfam" id="PF01590">
    <property type="entry name" value="GAF"/>
    <property type="match status" value="1"/>
</dbReference>
<organism evidence="3">
    <name type="scientific">Jonesiaceae bacterium BS-20</name>
    <dbReference type="NCBI Taxonomy" id="3120821"/>
    <lineage>
        <taxon>Bacteria</taxon>
        <taxon>Bacillati</taxon>
        <taxon>Actinomycetota</taxon>
        <taxon>Actinomycetes</taxon>
        <taxon>Micrococcales</taxon>
        <taxon>Jonesiaceae</taxon>
    </lineage>
</organism>
<proteinExistence type="predicted"/>
<dbReference type="InterPro" id="IPR029016">
    <property type="entry name" value="GAF-like_dom_sf"/>
</dbReference>
<dbReference type="Gene3D" id="3.30.450.40">
    <property type="match status" value="1"/>
</dbReference>
<feature type="region of interest" description="Disordered" evidence="1">
    <location>
        <begin position="191"/>
        <end position="220"/>
    </location>
</feature>
<accession>A0AAU7DVN8</accession>
<reference evidence="3" key="1">
    <citation type="submission" date="2024-02" db="EMBL/GenBank/DDBJ databases">
        <title>Tomenella chthoni gen. nov. sp. nov., a member of the family Jonesiaceae isolated from bat guano.</title>
        <authorList>
            <person name="Miller S.L."/>
            <person name="King J."/>
            <person name="Sankaranarayanan K."/>
            <person name="Lawson P.A."/>
        </authorList>
    </citation>
    <scope>NUCLEOTIDE SEQUENCE</scope>
    <source>
        <strain evidence="3">BS-20</strain>
    </source>
</reference>
<evidence type="ECO:0000256" key="1">
    <source>
        <dbReference type="SAM" id="MobiDB-lite"/>
    </source>
</evidence>
<sequence>MRPLVLESWRRSLSFGLNPDAEPLSDVIDGDLQDYRQAHPLAQVLPVIEKLLIRHTVNSGLIVAIGDSSGRLLWVDGDQDLRRRAEAMAFIAGANWSEESVGTSAPGTALALGRAVQIKQEEHFNKIVHPWSCTAVPVHDRASGTLLGVIDITGRDNAVAPITLPLLEATVAAVEAELDLHHQVATYSQRSFPQVTPASRRQSGFSSQHTSPNQQQPLKLNTPTLNILGREDGQLKVGQSTIELSTRHAEILALLAWHPSGLTAQQLAQYIYGEPGDVAASNVVTVRAEMVRLRKTLTPLDRNLVPLSRPYRLHTPIELDAQRLLSFLDRGAHRVAFACYNGPVLTGSTAPGIRRIRDHVSSQLRAALLTSANVETLLEYARMPEATYDLEVWQTCLRLLPLRSPKRTLVVAHLERIEAELA</sequence>
<dbReference type="EMBL" id="CP146203">
    <property type="protein sequence ID" value="XBH21258.1"/>
    <property type="molecule type" value="Genomic_DNA"/>
</dbReference>
<evidence type="ECO:0000313" key="3">
    <source>
        <dbReference type="EMBL" id="XBH21258.1"/>
    </source>
</evidence>
<feature type="domain" description="GAF" evidence="2">
    <location>
        <begin position="83"/>
        <end position="176"/>
    </location>
</feature>
<dbReference type="AlphaFoldDB" id="A0AAU7DVN8"/>
<dbReference type="InterPro" id="IPR003018">
    <property type="entry name" value="GAF"/>
</dbReference>
<name>A0AAU7DVN8_9MICO</name>
<evidence type="ECO:0000259" key="2">
    <source>
        <dbReference type="Pfam" id="PF01590"/>
    </source>
</evidence>